<dbReference type="AlphaFoldDB" id="A0A3P7QBZ4"/>
<keyword evidence="2" id="KW-1185">Reference proteome</keyword>
<name>A0A3P7QBZ4_CYLGO</name>
<evidence type="ECO:0000313" key="2">
    <source>
        <dbReference type="Proteomes" id="UP000271889"/>
    </source>
</evidence>
<dbReference type="EMBL" id="UYRV01112983">
    <property type="protein sequence ID" value="VDN27909.1"/>
    <property type="molecule type" value="Genomic_DNA"/>
</dbReference>
<dbReference type="Proteomes" id="UP000271889">
    <property type="component" value="Unassembled WGS sequence"/>
</dbReference>
<gene>
    <name evidence="1" type="ORF">CGOC_LOCUS10800</name>
</gene>
<reference evidence="1 2" key="1">
    <citation type="submission" date="2018-11" db="EMBL/GenBank/DDBJ databases">
        <authorList>
            <consortium name="Pathogen Informatics"/>
        </authorList>
    </citation>
    <scope>NUCLEOTIDE SEQUENCE [LARGE SCALE GENOMIC DNA]</scope>
</reference>
<sequence length="70" mass="7649">MAPVGREITETALGLVDGIPKMQQRTGKSLFMDFKGYSHGYRAVPERGGHGMRRCTIKTAVAILAKIAMK</sequence>
<protein>
    <submittedName>
        <fullName evidence="1">Uncharacterized protein</fullName>
    </submittedName>
</protein>
<evidence type="ECO:0000313" key="1">
    <source>
        <dbReference type="EMBL" id="VDN27909.1"/>
    </source>
</evidence>
<accession>A0A3P7QBZ4</accession>
<organism evidence="1 2">
    <name type="scientific">Cylicostephanus goldi</name>
    <name type="common">Nematode worm</name>
    <dbReference type="NCBI Taxonomy" id="71465"/>
    <lineage>
        <taxon>Eukaryota</taxon>
        <taxon>Metazoa</taxon>
        <taxon>Ecdysozoa</taxon>
        <taxon>Nematoda</taxon>
        <taxon>Chromadorea</taxon>
        <taxon>Rhabditida</taxon>
        <taxon>Rhabditina</taxon>
        <taxon>Rhabditomorpha</taxon>
        <taxon>Strongyloidea</taxon>
        <taxon>Strongylidae</taxon>
        <taxon>Cylicostephanus</taxon>
    </lineage>
</organism>
<proteinExistence type="predicted"/>